<dbReference type="Pfam" id="PF01713">
    <property type="entry name" value="Smr"/>
    <property type="match status" value="1"/>
</dbReference>
<dbReference type="InterPro" id="IPR002625">
    <property type="entry name" value="Smr_dom"/>
</dbReference>
<dbReference type="SMART" id="SM00356">
    <property type="entry name" value="ZnF_C3H1"/>
    <property type="match status" value="2"/>
</dbReference>
<sequence>MFKEELIHWAGNQLKLLGVDEILAHYLLEILDGEGLSKDSDADRLSGVENEMTRMLKEWIAEEECNDQRLSGFIRNLIDFSLDPILLNQKTQEDSLISEASTLDAGGNTAVTERKIDELDLILSDELKASAPEFIPGVINSVPSEIIEELQEEFDGNSGLDFENEDTFFWSIASELVDQLSLKFPEVNANRMSELLRLVGMNMDRAHAVLKSTFTKEAEGSAQVCRHYLQGRCHRSDCMFLHSTNDVTCRFWLRGLCLQDKDCVFAHDFVELHRLELHRDTHRDYESEDEETEQNELELSKDAFPSLGSIPPGESNLPIRQQNKQTLDYARAVSLYPYQFVHSQPRPGTMTFTSSSAGTRPIRTLKPVRMNKVKWVTTGKSVTSQYHQVREEAYQLACARNKCFMRATEAYRSGNKVIATSMSREGRLHNEKMKKLHLMAAEVIFKSRNPQEQVYRDRLMDLHGLHVVEAVEFLRSWLPQLAEDGLDTVRIVTGTGHHSRGPQNTARLLPAVEHFLRTEGYESESVADRKGYVGMLQVNLQF</sequence>
<feature type="zinc finger region" description="C3H1-type" evidence="4">
    <location>
        <begin position="248"/>
        <end position="270"/>
    </location>
</feature>
<feature type="domain" description="Smr" evidence="6">
    <location>
        <begin position="460"/>
        <end position="539"/>
    </location>
</feature>
<dbReference type="SUPFAM" id="SSF90229">
    <property type="entry name" value="CCCH zinc finger"/>
    <property type="match status" value="1"/>
</dbReference>
<dbReference type="InterPro" id="IPR036855">
    <property type="entry name" value="Znf_CCCH_sf"/>
</dbReference>
<name>F0WYU9_9STRA</name>
<feature type="domain" description="C3H1-type" evidence="5">
    <location>
        <begin position="248"/>
        <end position="270"/>
    </location>
</feature>
<dbReference type="SUPFAM" id="SSF160443">
    <property type="entry name" value="SMR domain-like"/>
    <property type="match status" value="1"/>
</dbReference>
<dbReference type="PROSITE" id="PS50103">
    <property type="entry name" value="ZF_C3H1"/>
    <property type="match status" value="2"/>
</dbReference>
<dbReference type="AlphaFoldDB" id="F0WYU9"/>
<accession>F0WYU9</accession>
<dbReference type="HOGENOM" id="CLU_038766_0_0_1"/>
<dbReference type="GO" id="GO:0008270">
    <property type="term" value="F:zinc ion binding"/>
    <property type="evidence" value="ECO:0007669"/>
    <property type="project" value="UniProtKB-KW"/>
</dbReference>
<dbReference type="Pfam" id="PF08590">
    <property type="entry name" value="DUF1771"/>
    <property type="match status" value="1"/>
</dbReference>
<keyword evidence="1 4" id="KW-0479">Metal-binding</keyword>
<dbReference type="InterPro" id="IPR036063">
    <property type="entry name" value="Smr_dom_sf"/>
</dbReference>
<dbReference type="PROSITE" id="PS50828">
    <property type="entry name" value="SMR"/>
    <property type="match status" value="1"/>
</dbReference>
<dbReference type="Gene3D" id="4.10.1000.10">
    <property type="entry name" value="Zinc finger, CCCH-type"/>
    <property type="match status" value="1"/>
</dbReference>
<evidence type="ECO:0000256" key="2">
    <source>
        <dbReference type="ARBA" id="ARBA00022771"/>
    </source>
</evidence>
<keyword evidence="3 4" id="KW-0862">Zinc</keyword>
<protein>
    <submittedName>
        <fullName evidence="7">Uncharacterized protein AlNc14C400G11359</fullName>
    </submittedName>
</protein>
<dbReference type="InterPro" id="IPR053242">
    <property type="entry name" value="PAM2-like_domain"/>
</dbReference>
<feature type="zinc finger region" description="C3H1-type" evidence="4">
    <location>
        <begin position="219"/>
        <end position="245"/>
    </location>
</feature>
<dbReference type="SMART" id="SM00463">
    <property type="entry name" value="SMR"/>
    <property type="match status" value="1"/>
</dbReference>
<dbReference type="InterPro" id="IPR000571">
    <property type="entry name" value="Znf_CCCH"/>
</dbReference>
<reference evidence="7" key="2">
    <citation type="submission" date="2011-02" db="EMBL/GenBank/DDBJ databases">
        <authorList>
            <person name="MacLean D."/>
        </authorList>
    </citation>
    <scope>NUCLEOTIDE SEQUENCE</scope>
</reference>
<evidence type="ECO:0000259" key="5">
    <source>
        <dbReference type="PROSITE" id="PS50103"/>
    </source>
</evidence>
<evidence type="ECO:0000259" key="6">
    <source>
        <dbReference type="PROSITE" id="PS50828"/>
    </source>
</evidence>
<dbReference type="InterPro" id="IPR013899">
    <property type="entry name" value="DUF1771"/>
</dbReference>
<feature type="domain" description="C3H1-type" evidence="5">
    <location>
        <begin position="219"/>
        <end position="245"/>
    </location>
</feature>
<dbReference type="Gene3D" id="3.30.1370.110">
    <property type="match status" value="1"/>
</dbReference>
<dbReference type="SMART" id="SM01162">
    <property type="entry name" value="DUF1771"/>
    <property type="match status" value="1"/>
</dbReference>
<evidence type="ECO:0000256" key="4">
    <source>
        <dbReference type="PROSITE-ProRule" id="PRU00723"/>
    </source>
</evidence>
<dbReference type="PANTHER" id="PTHR46651:SF1">
    <property type="entry name" value="SMALL MUTS RELATED FAMILY PROTEIN"/>
    <property type="match status" value="1"/>
</dbReference>
<keyword evidence="2 4" id="KW-0863">Zinc-finger</keyword>
<gene>
    <name evidence="7" type="primary">AlNc14C400G11359</name>
    <name evidence="7" type="ORF">ALNC14_128020</name>
</gene>
<reference evidence="7" key="1">
    <citation type="journal article" date="2011" name="PLoS Biol.">
        <title>Gene gain and loss during evolution of obligate parasitism in the white rust pathogen of Arabidopsis thaliana.</title>
        <authorList>
            <person name="Kemen E."/>
            <person name="Gardiner A."/>
            <person name="Schultz-Larsen T."/>
            <person name="Kemen A.C."/>
            <person name="Balmuth A.L."/>
            <person name="Robert-Seilaniantz A."/>
            <person name="Bailey K."/>
            <person name="Holub E."/>
            <person name="Studholme D.J."/>
            <person name="Maclean D."/>
            <person name="Jones J.D."/>
        </authorList>
    </citation>
    <scope>NUCLEOTIDE SEQUENCE</scope>
</reference>
<evidence type="ECO:0000256" key="1">
    <source>
        <dbReference type="ARBA" id="ARBA00022723"/>
    </source>
</evidence>
<proteinExistence type="predicted"/>
<dbReference type="PANTHER" id="PTHR46651">
    <property type="entry name" value="POLYADENYLATE-BINDING PROTEIN-INTERACTING PROTEIN 7"/>
    <property type="match status" value="1"/>
</dbReference>
<organism evidence="7">
    <name type="scientific">Albugo laibachii Nc14</name>
    <dbReference type="NCBI Taxonomy" id="890382"/>
    <lineage>
        <taxon>Eukaryota</taxon>
        <taxon>Sar</taxon>
        <taxon>Stramenopiles</taxon>
        <taxon>Oomycota</taxon>
        <taxon>Peronosporomycetes</taxon>
        <taxon>Albuginales</taxon>
        <taxon>Albuginaceae</taxon>
        <taxon>Albugo</taxon>
    </lineage>
</organism>
<evidence type="ECO:0000313" key="7">
    <source>
        <dbReference type="EMBL" id="CCA26658.1"/>
    </source>
</evidence>
<evidence type="ECO:0000256" key="3">
    <source>
        <dbReference type="ARBA" id="ARBA00022833"/>
    </source>
</evidence>
<dbReference type="EMBL" id="FR824443">
    <property type="protein sequence ID" value="CCA26658.1"/>
    <property type="molecule type" value="Genomic_DNA"/>
</dbReference>